<gene>
    <name evidence="1" type="ORF">BDK88_0735</name>
</gene>
<comment type="caution">
    <text evidence="1">The sequence shown here is derived from an EMBL/GenBank/DDBJ whole genome shotgun (WGS) entry which is preliminary data.</text>
</comment>
<accession>A0A482YE54</accession>
<name>A0A482YE54_9EURY</name>
<proteinExistence type="predicted"/>
<evidence type="ECO:0000313" key="2">
    <source>
        <dbReference type="Proteomes" id="UP000291097"/>
    </source>
</evidence>
<dbReference type="EMBL" id="SHMP01000003">
    <property type="protein sequence ID" value="RZV11848.1"/>
    <property type="molecule type" value="Genomic_DNA"/>
</dbReference>
<protein>
    <submittedName>
        <fullName evidence="1">Uncharacterized protein</fullName>
    </submittedName>
</protein>
<organism evidence="1 2">
    <name type="scientific">Natrinema hispanicum</name>
    <dbReference type="NCBI Taxonomy" id="392421"/>
    <lineage>
        <taxon>Archaea</taxon>
        <taxon>Methanobacteriati</taxon>
        <taxon>Methanobacteriota</taxon>
        <taxon>Stenosarchaea group</taxon>
        <taxon>Halobacteria</taxon>
        <taxon>Halobacteriales</taxon>
        <taxon>Natrialbaceae</taxon>
        <taxon>Natrinema</taxon>
    </lineage>
</organism>
<dbReference type="AlphaFoldDB" id="A0A482YE54"/>
<dbReference type="Proteomes" id="UP000291097">
    <property type="component" value="Unassembled WGS sequence"/>
</dbReference>
<evidence type="ECO:0000313" key="1">
    <source>
        <dbReference type="EMBL" id="RZV11848.1"/>
    </source>
</evidence>
<sequence length="52" mass="6016">MPNGMLTRITTFLARSRIILDMALESRERRACSGVGEQPQRPHTGFDFFFTR</sequence>
<reference evidence="1 2" key="1">
    <citation type="submission" date="2019-02" db="EMBL/GenBank/DDBJ databases">
        <title>Genomic Encyclopedia of Archaeal and Bacterial Type Strains, Phase II (KMG-II): from individual species to whole genera.</title>
        <authorList>
            <person name="Goeker M."/>
        </authorList>
    </citation>
    <scope>NUCLEOTIDE SEQUENCE [LARGE SCALE GENOMIC DNA]</scope>
    <source>
        <strain evidence="1 2">DSM 18328</strain>
    </source>
</reference>